<dbReference type="AlphaFoldDB" id="A0A0F8Z0M8"/>
<sequence length="69" mass="8149">LKRPPFLRSVWAKVLDRMARRWGMNPLELIRMDAEDLAFLYAIYQRGLDQDIEDEKARARAIKDAMKGK</sequence>
<evidence type="ECO:0000313" key="1">
    <source>
        <dbReference type="EMBL" id="KKK79625.1"/>
    </source>
</evidence>
<reference evidence="1" key="1">
    <citation type="journal article" date="2015" name="Nature">
        <title>Complex archaea that bridge the gap between prokaryotes and eukaryotes.</title>
        <authorList>
            <person name="Spang A."/>
            <person name="Saw J.H."/>
            <person name="Jorgensen S.L."/>
            <person name="Zaremba-Niedzwiedzka K."/>
            <person name="Martijn J."/>
            <person name="Lind A.E."/>
            <person name="van Eijk R."/>
            <person name="Schleper C."/>
            <person name="Guy L."/>
            <person name="Ettema T.J."/>
        </authorList>
    </citation>
    <scope>NUCLEOTIDE SEQUENCE</scope>
</reference>
<comment type="caution">
    <text evidence="1">The sequence shown here is derived from an EMBL/GenBank/DDBJ whole genome shotgun (WGS) entry which is preliminary data.</text>
</comment>
<dbReference type="EMBL" id="LAZR01053944">
    <property type="protein sequence ID" value="KKK79625.1"/>
    <property type="molecule type" value="Genomic_DNA"/>
</dbReference>
<gene>
    <name evidence="1" type="ORF">LCGC14_2831630</name>
</gene>
<proteinExistence type="predicted"/>
<name>A0A0F8Z0M8_9ZZZZ</name>
<accession>A0A0F8Z0M8</accession>
<organism evidence="1">
    <name type="scientific">marine sediment metagenome</name>
    <dbReference type="NCBI Taxonomy" id="412755"/>
    <lineage>
        <taxon>unclassified sequences</taxon>
        <taxon>metagenomes</taxon>
        <taxon>ecological metagenomes</taxon>
    </lineage>
</organism>
<feature type="non-terminal residue" evidence="1">
    <location>
        <position position="1"/>
    </location>
</feature>
<protein>
    <submittedName>
        <fullName evidence="1">Uncharacterized protein</fullName>
    </submittedName>
</protein>